<dbReference type="GO" id="GO:0003700">
    <property type="term" value="F:DNA-binding transcription factor activity"/>
    <property type="evidence" value="ECO:0007669"/>
    <property type="project" value="InterPro"/>
</dbReference>
<keyword evidence="5" id="KW-0678">Repressor</keyword>
<dbReference type="GO" id="GO:0045892">
    <property type="term" value="P:negative regulation of DNA-templated transcription"/>
    <property type="evidence" value="ECO:0007669"/>
    <property type="project" value="TreeGrafter"/>
</dbReference>
<accession>A0A418Q6U0</accession>
<feature type="compositionally biased region" description="Basic residues" evidence="13">
    <location>
        <begin position="21"/>
        <end position="31"/>
    </location>
</feature>
<dbReference type="OrthoDB" id="8659436at2"/>
<evidence type="ECO:0000256" key="8">
    <source>
        <dbReference type="ARBA" id="ARBA00023015"/>
    </source>
</evidence>
<sequence length="153" mass="16513">MTASQGPASTAATPQQPTPSRRPKIGQRNTRQRRAVIDILEGLTTFCSAQDIHQALTNQGQKVGLTTVYRTLQQLAEVGAIDTLHDDSGETLYRSCATDDHHHHLVCTSCRTTVEIDGGPVEDWAAKTAAEHGFTKSGHTAEIFGLCSNCQQA</sequence>
<organism evidence="14 15">
    <name type="scientific">Corynebacterium falsenii</name>
    <dbReference type="NCBI Taxonomy" id="108486"/>
    <lineage>
        <taxon>Bacteria</taxon>
        <taxon>Bacillati</taxon>
        <taxon>Actinomycetota</taxon>
        <taxon>Actinomycetes</taxon>
        <taxon>Mycobacteriales</taxon>
        <taxon>Corynebacteriaceae</taxon>
        <taxon>Corynebacterium</taxon>
    </lineage>
</organism>
<comment type="cofactor">
    <cofactor evidence="11">
        <name>Zn(2+)</name>
        <dbReference type="ChEBI" id="CHEBI:29105"/>
    </cofactor>
    <text evidence="11">Binds 1 zinc ion per subunit.</text>
</comment>
<comment type="subunit">
    <text evidence="3">Homodimer.</text>
</comment>
<feature type="binding site" evidence="12">
    <location>
        <position position="122"/>
    </location>
    <ligand>
        <name>Fe cation</name>
        <dbReference type="ChEBI" id="CHEBI:24875"/>
    </ligand>
</feature>
<feature type="compositionally biased region" description="Polar residues" evidence="13">
    <location>
        <begin position="1"/>
        <end position="19"/>
    </location>
</feature>
<evidence type="ECO:0000256" key="9">
    <source>
        <dbReference type="ARBA" id="ARBA00023125"/>
    </source>
</evidence>
<dbReference type="Proteomes" id="UP000285278">
    <property type="component" value="Unassembled WGS sequence"/>
</dbReference>
<gene>
    <name evidence="14" type="ORF">D3M95_07315</name>
</gene>
<feature type="binding site" evidence="11">
    <location>
        <position position="107"/>
    </location>
    <ligand>
        <name>Zn(2+)</name>
        <dbReference type="ChEBI" id="CHEBI:29105"/>
    </ligand>
</feature>
<feature type="binding site" evidence="11">
    <location>
        <position position="147"/>
    </location>
    <ligand>
        <name>Zn(2+)</name>
        <dbReference type="ChEBI" id="CHEBI:29105"/>
    </ligand>
</feature>
<comment type="subcellular location">
    <subcellularLocation>
        <location evidence="1">Cytoplasm</location>
    </subcellularLocation>
</comment>
<protein>
    <submittedName>
        <fullName evidence="14">Transcriptional repressor</fullName>
    </submittedName>
</protein>
<proteinExistence type="inferred from homology"/>
<evidence type="ECO:0000256" key="1">
    <source>
        <dbReference type="ARBA" id="ARBA00004496"/>
    </source>
</evidence>
<dbReference type="AlphaFoldDB" id="A0A418Q6U0"/>
<dbReference type="GO" id="GO:0005829">
    <property type="term" value="C:cytosol"/>
    <property type="evidence" value="ECO:0007669"/>
    <property type="project" value="TreeGrafter"/>
</dbReference>
<evidence type="ECO:0000256" key="13">
    <source>
        <dbReference type="SAM" id="MobiDB-lite"/>
    </source>
</evidence>
<dbReference type="SUPFAM" id="SSF46785">
    <property type="entry name" value="Winged helix' DNA-binding domain"/>
    <property type="match status" value="1"/>
</dbReference>
<evidence type="ECO:0000313" key="14">
    <source>
        <dbReference type="EMBL" id="RIX34676.1"/>
    </source>
</evidence>
<keyword evidence="4" id="KW-0963">Cytoplasm</keyword>
<reference evidence="14 15" key="1">
    <citation type="submission" date="2018-09" db="EMBL/GenBank/DDBJ databases">
        <title>Optimization and identification of Corynebacterium falsenii FN1-14 from fish paste.</title>
        <authorList>
            <person name="Daroonpunt R."/>
            <person name="Tanasupawat S."/>
        </authorList>
    </citation>
    <scope>NUCLEOTIDE SEQUENCE [LARGE SCALE GENOMIC DNA]</scope>
    <source>
        <strain evidence="14 15">FN1-14</strain>
    </source>
</reference>
<dbReference type="FunFam" id="1.10.10.10:FF:000459">
    <property type="entry name" value="Ferric uptake regulation protein"/>
    <property type="match status" value="1"/>
</dbReference>
<keyword evidence="8" id="KW-0805">Transcription regulation</keyword>
<dbReference type="CDD" id="cd07153">
    <property type="entry name" value="Fur_like"/>
    <property type="match status" value="1"/>
</dbReference>
<dbReference type="Pfam" id="PF01475">
    <property type="entry name" value="FUR"/>
    <property type="match status" value="1"/>
</dbReference>
<feature type="binding site" evidence="11">
    <location>
        <position position="110"/>
    </location>
    <ligand>
        <name>Zn(2+)</name>
        <dbReference type="ChEBI" id="CHEBI:29105"/>
    </ligand>
</feature>
<comment type="similarity">
    <text evidence="2">Belongs to the Fur family.</text>
</comment>
<evidence type="ECO:0000256" key="7">
    <source>
        <dbReference type="ARBA" id="ARBA00022833"/>
    </source>
</evidence>
<keyword evidence="6 11" id="KW-0479">Metal-binding</keyword>
<comment type="cofactor">
    <cofactor evidence="12">
        <name>Mn(2+)</name>
        <dbReference type="ChEBI" id="CHEBI:29035"/>
    </cofactor>
    <cofactor evidence="12">
        <name>Fe(2+)</name>
        <dbReference type="ChEBI" id="CHEBI:29033"/>
    </cofactor>
    <text evidence="12">Binds 1 Mn(2+) or Fe(2+) ion per subunit.</text>
</comment>
<dbReference type="EMBL" id="QXJK01000006">
    <property type="protein sequence ID" value="RIX34676.1"/>
    <property type="molecule type" value="Genomic_DNA"/>
</dbReference>
<evidence type="ECO:0000313" key="15">
    <source>
        <dbReference type="Proteomes" id="UP000285278"/>
    </source>
</evidence>
<evidence type="ECO:0000256" key="11">
    <source>
        <dbReference type="PIRSR" id="PIRSR602481-1"/>
    </source>
</evidence>
<feature type="binding site" evidence="11">
    <location>
        <position position="150"/>
    </location>
    <ligand>
        <name>Zn(2+)</name>
        <dbReference type="ChEBI" id="CHEBI:29105"/>
    </ligand>
</feature>
<dbReference type="PANTHER" id="PTHR33202:SF2">
    <property type="entry name" value="FERRIC UPTAKE REGULATION PROTEIN"/>
    <property type="match status" value="1"/>
</dbReference>
<keyword evidence="12" id="KW-0408">Iron</keyword>
<comment type="caution">
    <text evidence="14">The sequence shown here is derived from an EMBL/GenBank/DDBJ whole genome shotgun (WGS) entry which is preliminary data.</text>
</comment>
<evidence type="ECO:0000256" key="5">
    <source>
        <dbReference type="ARBA" id="ARBA00022491"/>
    </source>
</evidence>
<dbReference type="InterPro" id="IPR002481">
    <property type="entry name" value="FUR"/>
</dbReference>
<keyword evidence="15" id="KW-1185">Reference proteome</keyword>
<keyword evidence="7 11" id="KW-0862">Zinc</keyword>
<evidence type="ECO:0000256" key="10">
    <source>
        <dbReference type="ARBA" id="ARBA00023163"/>
    </source>
</evidence>
<dbReference type="InterPro" id="IPR036390">
    <property type="entry name" value="WH_DNA-bd_sf"/>
</dbReference>
<evidence type="ECO:0000256" key="2">
    <source>
        <dbReference type="ARBA" id="ARBA00007957"/>
    </source>
</evidence>
<keyword evidence="10" id="KW-0804">Transcription</keyword>
<dbReference type="GO" id="GO:0008270">
    <property type="term" value="F:zinc ion binding"/>
    <property type="evidence" value="ECO:0007669"/>
    <property type="project" value="TreeGrafter"/>
</dbReference>
<feature type="binding site" evidence="12">
    <location>
        <position position="101"/>
    </location>
    <ligand>
        <name>Fe cation</name>
        <dbReference type="ChEBI" id="CHEBI:24875"/>
    </ligand>
</feature>
<evidence type="ECO:0000256" key="6">
    <source>
        <dbReference type="ARBA" id="ARBA00022723"/>
    </source>
</evidence>
<keyword evidence="9" id="KW-0238">DNA-binding</keyword>
<feature type="binding site" evidence="12">
    <location>
        <position position="139"/>
    </location>
    <ligand>
        <name>Fe cation</name>
        <dbReference type="ChEBI" id="CHEBI:24875"/>
    </ligand>
</feature>
<evidence type="ECO:0000256" key="4">
    <source>
        <dbReference type="ARBA" id="ARBA00022490"/>
    </source>
</evidence>
<dbReference type="Gene3D" id="1.10.10.10">
    <property type="entry name" value="Winged helix-like DNA-binding domain superfamily/Winged helix DNA-binding domain"/>
    <property type="match status" value="1"/>
</dbReference>
<dbReference type="PANTHER" id="PTHR33202">
    <property type="entry name" value="ZINC UPTAKE REGULATION PROTEIN"/>
    <property type="match status" value="1"/>
</dbReference>
<dbReference type="InterPro" id="IPR036388">
    <property type="entry name" value="WH-like_DNA-bd_sf"/>
</dbReference>
<name>A0A418Q6U0_9CORY</name>
<dbReference type="Gene3D" id="3.30.1490.190">
    <property type="match status" value="1"/>
</dbReference>
<evidence type="ECO:0000256" key="3">
    <source>
        <dbReference type="ARBA" id="ARBA00011738"/>
    </source>
</evidence>
<dbReference type="RefSeq" id="WP_119664892.1">
    <property type="nucleotide sequence ID" value="NZ_CP083647.1"/>
</dbReference>
<dbReference type="InterPro" id="IPR043135">
    <property type="entry name" value="Fur_C"/>
</dbReference>
<feature type="region of interest" description="Disordered" evidence="13">
    <location>
        <begin position="1"/>
        <end position="31"/>
    </location>
</feature>
<dbReference type="GO" id="GO:0000976">
    <property type="term" value="F:transcription cis-regulatory region binding"/>
    <property type="evidence" value="ECO:0007669"/>
    <property type="project" value="TreeGrafter"/>
</dbReference>
<evidence type="ECO:0000256" key="12">
    <source>
        <dbReference type="PIRSR" id="PIRSR602481-2"/>
    </source>
</evidence>
<dbReference type="STRING" id="1451189.CFAL_03545"/>
<dbReference type="GO" id="GO:1900376">
    <property type="term" value="P:regulation of secondary metabolite biosynthetic process"/>
    <property type="evidence" value="ECO:0007669"/>
    <property type="project" value="TreeGrafter"/>
</dbReference>